<sequence length="154" mass="16998">MNNVFLKIDGVSGESRDAAHSGWTDVDAYSWGSKRSSGRSGAGAKVNYHNLTVHCQVDKATAGALLYSSNGNKIKSVQLSACKAGGEQMEYYRITLENVIVVEVLFRDNGALTDVEYEFEADKVKFQYWEQGAIGGKGAETRMGWDIKNSTYYF</sequence>
<accession>A0A345CU12</accession>
<dbReference type="EMBL" id="CP013970">
    <property type="protein sequence ID" value="AXF76929.1"/>
    <property type="molecule type" value="Genomic_DNA"/>
</dbReference>
<organism evidence="1 2">
    <name type="scientific">Erwinia tracheiphila</name>
    <dbReference type="NCBI Taxonomy" id="65700"/>
    <lineage>
        <taxon>Bacteria</taxon>
        <taxon>Pseudomonadati</taxon>
        <taxon>Pseudomonadota</taxon>
        <taxon>Gammaproteobacteria</taxon>
        <taxon>Enterobacterales</taxon>
        <taxon>Erwiniaceae</taxon>
        <taxon>Erwinia</taxon>
    </lineage>
</organism>
<dbReference type="Gene3D" id="2.30.110.20">
    <property type="entry name" value="Hcp1-like"/>
    <property type="match status" value="1"/>
</dbReference>
<dbReference type="PANTHER" id="PTHR36152:SF5">
    <property type="entry name" value="PROTEIN HCP1"/>
    <property type="match status" value="1"/>
</dbReference>
<dbReference type="Proteomes" id="UP000264980">
    <property type="component" value="Chromosome"/>
</dbReference>
<protein>
    <submittedName>
        <fullName evidence="1">Hcp1 family type VI secretion system effector</fullName>
    </submittedName>
</protein>
<evidence type="ECO:0000313" key="2">
    <source>
        <dbReference type="Proteomes" id="UP000264980"/>
    </source>
</evidence>
<name>A0A345CU12_9GAMM</name>
<dbReference type="AlphaFoldDB" id="A0A345CU12"/>
<dbReference type="PANTHER" id="PTHR36152">
    <property type="entry name" value="CYTOPLASMIC PROTEIN-RELATED"/>
    <property type="match status" value="1"/>
</dbReference>
<reference evidence="1 2" key="1">
    <citation type="submission" date="2016-01" db="EMBL/GenBank/DDBJ databases">
        <authorList>
            <person name="Oliw E.H."/>
        </authorList>
    </citation>
    <scope>NUCLEOTIDE SEQUENCE [LARGE SCALE GENOMIC DNA]</scope>
    <source>
        <strain evidence="1 2">MDcuke</strain>
    </source>
</reference>
<dbReference type="InterPro" id="IPR008514">
    <property type="entry name" value="T6SS_Hcp"/>
</dbReference>
<gene>
    <name evidence="1" type="ORF">AV903_14150</name>
</gene>
<dbReference type="SUPFAM" id="SSF141452">
    <property type="entry name" value="Hcp1-like"/>
    <property type="match status" value="1"/>
</dbReference>
<dbReference type="RefSeq" id="WP_233480074.1">
    <property type="nucleotide sequence ID" value="NZ_CP013970.1"/>
</dbReference>
<dbReference type="Pfam" id="PF05638">
    <property type="entry name" value="T6SS_HCP"/>
    <property type="match status" value="1"/>
</dbReference>
<dbReference type="InterPro" id="IPR036624">
    <property type="entry name" value="Hcp1-lik_sf"/>
</dbReference>
<evidence type="ECO:0000313" key="1">
    <source>
        <dbReference type="EMBL" id="AXF76929.1"/>
    </source>
</evidence>
<proteinExistence type="predicted"/>
<dbReference type="InterPro" id="IPR053165">
    <property type="entry name" value="HSI-I_assembly_Hcp1"/>
</dbReference>